<dbReference type="InterPro" id="IPR044751">
    <property type="entry name" value="Ion_transp-like_CBS"/>
</dbReference>
<dbReference type="GO" id="GO:0010960">
    <property type="term" value="P:magnesium ion homeostasis"/>
    <property type="evidence" value="ECO:0007669"/>
    <property type="project" value="InterPro"/>
</dbReference>
<dbReference type="GO" id="GO:0022857">
    <property type="term" value="F:transmembrane transporter activity"/>
    <property type="evidence" value="ECO:0007669"/>
    <property type="project" value="TreeGrafter"/>
</dbReference>
<keyword evidence="6 7" id="KW-0472">Membrane</keyword>
<evidence type="ECO:0000256" key="7">
    <source>
        <dbReference type="PROSITE-ProRule" id="PRU01193"/>
    </source>
</evidence>
<dbReference type="Proteomes" id="UP000024635">
    <property type="component" value="Unassembled WGS sequence"/>
</dbReference>
<comment type="similarity">
    <text evidence="2">Belongs to the ACDP family.</text>
</comment>
<evidence type="ECO:0000313" key="11">
    <source>
        <dbReference type="Proteomes" id="UP000024635"/>
    </source>
</evidence>
<feature type="domain" description="CNNM transmembrane" evidence="9">
    <location>
        <begin position="193"/>
        <end position="374"/>
    </location>
</feature>
<gene>
    <name evidence="10" type="primary">Acey_s0136.g1971</name>
    <name evidence="10" type="synonym">Acey-R04E5.2</name>
    <name evidence="10" type="ORF">Y032_0136g1971</name>
</gene>
<evidence type="ECO:0000256" key="2">
    <source>
        <dbReference type="ARBA" id="ARBA00010484"/>
    </source>
</evidence>
<evidence type="ECO:0000256" key="5">
    <source>
        <dbReference type="ARBA" id="ARBA00023065"/>
    </source>
</evidence>
<dbReference type="GO" id="GO:0006811">
    <property type="term" value="P:monoatomic ion transport"/>
    <property type="evidence" value="ECO:0007669"/>
    <property type="project" value="UniProtKB-KW"/>
</dbReference>
<feature type="transmembrane region" description="Helical" evidence="8">
    <location>
        <begin position="197"/>
        <end position="221"/>
    </location>
</feature>
<feature type="transmembrane region" description="Helical" evidence="8">
    <location>
        <begin position="312"/>
        <end position="332"/>
    </location>
</feature>
<evidence type="ECO:0000256" key="4">
    <source>
        <dbReference type="ARBA" id="ARBA00022989"/>
    </source>
</evidence>
<comment type="subcellular location">
    <subcellularLocation>
        <location evidence="1">Membrane</location>
        <topology evidence="1">Multi-pass membrane protein</topology>
    </subcellularLocation>
</comment>
<protein>
    <recommendedName>
        <fullName evidence="9">CNNM transmembrane domain-containing protein</fullName>
    </recommendedName>
</protein>
<dbReference type="InterPro" id="IPR002550">
    <property type="entry name" value="CNNM"/>
</dbReference>
<dbReference type="PANTHER" id="PTHR12064:SF23">
    <property type="entry name" value="METAL TRANSPORTER CNNM-2"/>
    <property type="match status" value="1"/>
</dbReference>
<evidence type="ECO:0000256" key="6">
    <source>
        <dbReference type="ARBA" id="ARBA00023136"/>
    </source>
</evidence>
<sequence length="817" mass="91502">MQEFLDVAISPPLRIVSTEPGEHRKAGVPMSSFCHVTLTLLAVILAYTTADDDPGWETLQVVPHVSGLRVESISKNGFIGYTWETFILIKSSSEAQELIVEPNVKVTVVVFGYFLDKVEYITFTDSICLTSEFNISRQDFTIQTETKIELKMSFPNGEDSWRMCVKQQGRLGELLLIDDDRTWINTEEKPRNLYMPIYVQIGVLAVLLTMSALFSGLNLGLMSLSTHELNLIIKSGSKKEAKYAQTILPVRKRGNYLLCSILIMNVVVNSAVSILFEDVLSGTVAFVAASFGILVLGEITPQSICVKHGLAVGARTIFLTRFFMFITAPLSYPISKVLDLILGEEVDQFDRRRLVEILKMSTEKEENVDLAADVKIAVGAMEFTTKVAKDVMTKIDDVFMLSENEILDATTLAEIVHRGYTRIPVFVDGDRNKVKSLLLVKDLALIDKKNNIPVKAVAEFNERQLRIINEDMPLPKLLDEFKEGNYHLAMVRQLKRKNTSTGSESVEQFSEEGTLSGSRVSVNTIASFPCGSNADSEDVTLIGLVTLEDLLEEILQSEIIDESDSVLDNVNRSRRKTHQTRVSEVFCCEARSEPLSLNMLGVVSRWLAERHVFFSDKHMEIRAREKLIQKNIRHVILVSEQEDRSVPLYEAGVASKRFILILEGKATVIFPKSNMSFEVGPWTCFGEILFQRLSASIRSRQDTQSNMHFTPDFRLVAQQPCRFLQVPIMAVVHALRISRFVKQLRAPKVSTSDEDDPVPVLLGGRGRGADKLAHKHSVTLKSTIPHDGRARSLSMVSATLHLSPSLRTTKSTKKSQI</sequence>
<dbReference type="OrthoDB" id="5353557at2759"/>
<keyword evidence="11" id="KW-1185">Reference proteome</keyword>
<dbReference type="InterPro" id="IPR045095">
    <property type="entry name" value="ACDP"/>
</dbReference>
<name>A0A016T580_9BILA</name>
<evidence type="ECO:0000259" key="9">
    <source>
        <dbReference type="PROSITE" id="PS51846"/>
    </source>
</evidence>
<evidence type="ECO:0000313" key="10">
    <source>
        <dbReference type="EMBL" id="EYB97870.1"/>
    </source>
</evidence>
<dbReference type="GO" id="GO:0008340">
    <property type="term" value="P:determination of adult lifespan"/>
    <property type="evidence" value="ECO:0007669"/>
    <property type="project" value="UniProtKB-ARBA"/>
</dbReference>
<keyword evidence="4 7" id="KW-1133">Transmembrane helix</keyword>
<dbReference type="PROSITE" id="PS51846">
    <property type="entry name" value="CNNM"/>
    <property type="match status" value="1"/>
</dbReference>
<feature type="transmembrane region" description="Helical" evidence="8">
    <location>
        <begin position="256"/>
        <end position="276"/>
    </location>
</feature>
<comment type="caution">
    <text evidence="10">The sequence shown here is derived from an EMBL/GenBank/DDBJ whole genome shotgun (WGS) entry which is preliminary data.</text>
</comment>
<feature type="transmembrane region" description="Helical" evidence="8">
    <location>
        <begin position="282"/>
        <end position="300"/>
    </location>
</feature>
<dbReference type="PANTHER" id="PTHR12064">
    <property type="entry name" value="METAL TRANSPORTER CNNM"/>
    <property type="match status" value="1"/>
</dbReference>
<accession>A0A016T580</accession>
<dbReference type="GO" id="GO:0005886">
    <property type="term" value="C:plasma membrane"/>
    <property type="evidence" value="ECO:0007669"/>
    <property type="project" value="TreeGrafter"/>
</dbReference>
<dbReference type="STRING" id="53326.A0A016T580"/>
<dbReference type="AlphaFoldDB" id="A0A016T580"/>
<dbReference type="Pfam" id="PF01595">
    <property type="entry name" value="CNNM"/>
    <property type="match status" value="1"/>
</dbReference>
<dbReference type="Pfam" id="PF25562">
    <property type="entry name" value="CNBH_CNNM2_C"/>
    <property type="match status" value="1"/>
</dbReference>
<organism evidence="10 11">
    <name type="scientific">Ancylostoma ceylanicum</name>
    <dbReference type="NCBI Taxonomy" id="53326"/>
    <lineage>
        <taxon>Eukaryota</taxon>
        <taxon>Metazoa</taxon>
        <taxon>Ecdysozoa</taxon>
        <taxon>Nematoda</taxon>
        <taxon>Chromadorea</taxon>
        <taxon>Rhabditida</taxon>
        <taxon>Rhabditina</taxon>
        <taxon>Rhabditomorpha</taxon>
        <taxon>Strongyloidea</taxon>
        <taxon>Ancylostomatidae</taxon>
        <taxon>Ancylostomatinae</taxon>
        <taxon>Ancylostoma</taxon>
    </lineage>
</organism>
<evidence type="ECO:0000256" key="1">
    <source>
        <dbReference type="ARBA" id="ARBA00004141"/>
    </source>
</evidence>
<reference evidence="11" key="1">
    <citation type="journal article" date="2015" name="Nat. Genet.">
        <title>The genome and transcriptome of the zoonotic hookworm Ancylostoma ceylanicum identify infection-specific gene families.</title>
        <authorList>
            <person name="Schwarz E.M."/>
            <person name="Hu Y."/>
            <person name="Antoshechkin I."/>
            <person name="Miller M.M."/>
            <person name="Sternberg P.W."/>
            <person name="Aroian R.V."/>
        </authorList>
    </citation>
    <scope>NUCLEOTIDE SEQUENCE</scope>
    <source>
        <strain evidence="11">HY135</strain>
    </source>
</reference>
<dbReference type="EMBL" id="JARK01001472">
    <property type="protein sequence ID" value="EYB97870.1"/>
    <property type="molecule type" value="Genomic_DNA"/>
</dbReference>
<proteinExistence type="inferred from homology"/>
<evidence type="ECO:0000256" key="8">
    <source>
        <dbReference type="SAM" id="Phobius"/>
    </source>
</evidence>
<evidence type="ECO:0000256" key="3">
    <source>
        <dbReference type="ARBA" id="ARBA00022692"/>
    </source>
</evidence>
<dbReference type="Gene3D" id="3.10.580.10">
    <property type="entry name" value="CBS-domain"/>
    <property type="match status" value="1"/>
</dbReference>
<keyword evidence="5" id="KW-0813">Transport</keyword>
<dbReference type="InterPro" id="IPR046342">
    <property type="entry name" value="CBS_dom_sf"/>
</dbReference>
<keyword evidence="3 7" id="KW-0812">Transmembrane</keyword>
<dbReference type="SUPFAM" id="SSF54631">
    <property type="entry name" value="CBS-domain pair"/>
    <property type="match status" value="1"/>
</dbReference>
<dbReference type="CDD" id="cd04590">
    <property type="entry name" value="CBS_pair_CorC_HlyC_assoc"/>
    <property type="match status" value="1"/>
</dbReference>
<dbReference type="GO" id="GO:1905941">
    <property type="term" value="P:positive regulation of gonad development"/>
    <property type="evidence" value="ECO:0007669"/>
    <property type="project" value="UniProtKB-ARBA"/>
</dbReference>
<keyword evidence="5" id="KW-0406">Ion transport</keyword>